<proteinExistence type="predicted"/>
<keyword evidence="2 3" id="KW-0040">ANK repeat</keyword>
<evidence type="ECO:0000256" key="3">
    <source>
        <dbReference type="PROSITE-ProRule" id="PRU00023"/>
    </source>
</evidence>
<evidence type="ECO:0000313" key="5">
    <source>
        <dbReference type="Proteomes" id="UP000293360"/>
    </source>
</evidence>
<feature type="repeat" description="ANK" evidence="3">
    <location>
        <begin position="349"/>
        <end position="381"/>
    </location>
</feature>
<protein>
    <submittedName>
        <fullName evidence="4">Uncharacterized protein</fullName>
    </submittedName>
</protein>
<keyword evidence="5" id="KW-1185">Reference proteome</keyword>
<evidence type="ECO:0000256" key="2">
    <source>
        <dbReference type="ARBA" id="ARBA00023043"/>
    </source>
</evidence>
<dbReference type="AlphaFoldDB" id="A0A4Q4TI70"/>
<evidence type="ECO:0000256" key="1">
    <source>
        <dbReference type="ARBA" id="ARBA00022737"/>
    </source>
</evidence>
<feature type="repeat" description="ANK" evidence="3">
    <location>
        <begin position="501"/>
        <end position="533"/>
    </location>
</feature>
<dbReference type="OrthoDB" id="341259at2759"/>
<dbReference type="Proteomes" id="UP000293360">
    <property type="component" value="Unassembled WGS sequence"/>
</dbReference>
<dbReference type="Gene3D" id="1.25.40.20">
    <property type="entry name" value="Ankyrin repeat-containing domain"/>
    <property type="match status" value="5"/>
</dbReference>
<dbReference type="PROSITE" id="PS50088">
    <property type="entry name" value="ANK_REPEAT"/>
    <property type="match status" value="3"/>
</dbReference>
<dbReference type="InterPro" id="IPR036770">
    <property type="entry name" value="Ankyrin_rpt-contain_sf"/>
</dbReference>
<organism evidence="4 5">
    <name type="scientific">Monosporascus ibericus</name>
    <dbReference type="NCBI Taxonomy" id="155417"/>
    <lineage>
        <taxon>Eukaryota</taxon>
        <taxon>Fungi</taxon>
        <taxon>Dikarya</taxon>
        <taxon>Ascomycota</taxon>
        <taxon>Pezizomycotina</taxon>
        <taxon>Sordariomycetes</taxon>
        <taxon>Xylariomycetidae</taxon>
        <taxon>Xylariales</taxon>
        <taxon>Xylariales incertae sedis</taxon>
        <taxon>Monosporascus</taxon>
    </lineage>
</organism>
<sequence length="569" mass="62623">MQRGMKFRLRDYFDSEDEVLHACIRDDDVPQLRQLLRRSPAPDINYSPVGFGPPLHFAAECGNLDAVDLLLAAGADALIVSRDQQMLTAIGIAASKGHRDIVKRLWTCCPPESHVEGLKPYQTCFVVAASDGHASIVEDMLDWWNGWSQDLRIEALLWAARRWHLGVVTLLLKRDSFKQPTLQEALHHAADHKIVVSDGLNVKYEGIDYINQQLLIASLIDAGADPNSCPDNTPLIYTIAYSADLTGALKTLLDKGADPNKTNRSGKSALHVLAGPVMIRQSTHWPKLLNETAIRLLLQHKASVSQPDAAGECPIHWAAYGLDLRLFRLYLYSHSGQDRDTLLHLTNHNGETLLHFAAAGCRIEVMEYLLSQGLDVNATNSNGWTPLMCALTPIDHNAVMSTEIKGLAEAMRAAYHLLSHGANPNVTTNEGWTLLHVLALYCNLDVTGKAEELAKHLISRGADPLLSPDNREVFPFWGMPWGYRLRDAMADPSVRCMVIRRDLTPLHWAAECGAVGVIRALLANGVNSSSMELDGISAARMAAESKSLKRRTDVVDIIIDLLLAAGSGY</sequence>
<accession>A0A4Q4TI70</accession>
<dbReference type="Pfam" id="PF12796">
    <property type="entry name" value="Ank_2"/>
    <property type="match status" value="2"/>
</dbReference>
<dbReference type="EMBL" id="QJNU01000175">
    <property type="protein sequence ID" value="RYP05240.1"/>
    <property type="molecule type" value="Genomic_DNA"/>
</dbReference>
<gene>
    <name evidence="4" type="ORF">DL764_003947</name>
</gene>
<evidence type="ECO:0000313" key="4">
    <source>
        <dbReference type="EMBL" id="RYP05240.1"/>
    </source>
</evidence>
<feature type="repeat" description="ANK" evidence="3">
    <location>
        <begin position="54"/>
        <end position="82"/>
    </location>
</feature>
<comment type="caution">
    <text evidence="4">The sequence shown here is derived from an EMBL/GenBank/DDBJ whole genome shotgun (WGS) entry which is preliminary data.</text>
</comment>
<dbReference type="PROSITE" id="PS50297">
    <property type="entry name" value="ANK_REP_REGION"/>
    <property type="match status" value="3"/>
</dbReference>
<dbReference type="InterPro" id="IPR002110">
    <property type="entry name" value="Ankyrin_rpt"/>
</dbReference>
<dbReference type="STRING" id="155417.A0A4Q4TI70"/>
<keyword evidence="1" id="KW-0677">Repeat</keyword>
<dbReference type="SMART" id="SM00248">
    <property type="entry name" value="ANK"/>
    <property type="match status" value="10"/>
</dbReference>
<dbReference type="Pfam" id="PF00023">
    <property type="entry name" value="Ank"/>
    <property type="match status" value="1"/>
</dbReference>
<dbReference type="PANTHER" id="PTHR24198:SF165">
    <property type="entry name" value="ANKYRIN REPEAT-CONTAINING PROTEIN-RELATED"/>
    <property type="match status" value="1"/>
</dbReference>
<dbReference type="SUPFAM" id="SSF48403">
    <property type="entry name" value="Ankyrin repeat"/>
    <property type="match status" value="2"/>
</dbReference>
<dbReference type="PANTHER" id="PTHR24198">
    <property type="entry name" value="ANKYRIN REPEAT AND PROTEIN KINASE DOMAIN-CONTAINING PROTEIN"/>
    <property type="match status" value="1"/>
</dbReference>
<name>A0A4Q4TI70_9PEZI</name>
<reference evidence="4 5" key="1">
    <citation type="submission" date="2018-06" db="EMBL/GenBank/DDBJ databases">
        <title>Complete Genomes of Monosporascus.</title>
        <authorList>
            <person name="Robinson A.J."/>
            <person name="Natvig D.O."/>
        </authorList>
    </citation>
    <scope>NUCLEOTIDE SEQUENCE [LARGE SCALE GENOMIC DNA]</scope>
    <source>
        <strain evidence="4 5">CBS 110550</strain>
    </source>
</reference>